<dbReference type="STRING" id="350688.Clos_1268"/>
<proteinExistence type="predicted"/>
<reference evidence="9" key="1">
    <citation type="submission" date="2007-10" db="EMBL/GenBank/DDBJ databases">
        <title>Complete genome of Alkaliphilus oremlandii OhILAs.</title>
        <authorList>
            <person name="Copeland A."/>
            <person name="Lucas S."/>
            <person name="Lapidus A."/>
            <person name="Barry K."/>
            <person name="Detter J.C."/>
            <person name="Glavina del Rio T."/>
            <person name="Hammon N."/>
            <person name="Israni S."/>
            <person name="Dalin E."/>
            <person name="Tice H."/>
            <person name="Pitluck S."/>
            <person name="Chain P."/>
            <person name="Malfatti S."/>
            <person name="Shin M."/>
            <person name="Vergez L."/>
            <person name="Schmutz J."/>
            <person name="Larimer F."/>
            <person name="Land M."/>
            <person name="Hauser L."/>
            <person name="Kyrpides N."/>
            <person name="Mikhailova N."/>
            <person name="Stolz J.F."/>
            <person name="Dawson A."/>
            <person name="Fisher E."/>
            <person name="Crable B."/>
            <person name="Perera E."/>
            <person name="Lisak J."/>
            <person name="Ranganathan M."/>
            <person name="Basu P."/>
            <person name="Richardson P."/>
        </authorList>
    </citation>
    <scope>NUCLEOTIDE SEQUENCE [LARGE SCALE GENOMIC DNA]</scope>
    <source>
        <strain evidence="9">OhILAs</strain>
    </source>
</reference>
<dbReference type="InterPro" id="IPR003838">
    <property type="entry name" value="ABC3_permease_C"/>
</dbReference>
<feature type="transmembrane region" description="Helical" evidence="6">
    <location>
        <begin position="352"/>
        <end position="375"/>
    </location>
</feature>
<feature type="transmembrane region" description="Helical" evidence="6">
    <location>
        <begin position="696"/>
        <end position="717"/>
    </location>
</feature>
<sequence length="771" mass="86083">MVKGALFKKLLRDMKKSKAQFVSIFLMATLAISIMTGLDSVWFTVHNNANAMYQSTNLSDLWVTVMNPSEQQLWAIQRIDGVTHVEKRFITDADTNLPGKPTLRIYALDEHSTLDQPELQEGKFSKSGRGVVLDSSFAKVHNLKIGDPISIKLNNVWIRLPIEGFALNSEQVYAVKNTASIFPDPSTYGFVMIHTSVLERAYGQKIYNQIGVKTKPEANLVYVAQKVDHIIGRKLIGITLQKDSVSVNSVNGRIQQFRTLSLVFPLLFFLVTALITQSTMVRLIESQRMQIGILKALGYSKRSILWHYTSYGIMLGVMGSVFGLLIGTNLFGRILVPQLRLTLSSFRLHINFWNFLLASFLILICTGGVSFHACWKLQGDTPAVLLREKNPEKGKHIFMEFIPSLWGRLKFSSKLIARNTMKNKVRLIMSVIGVMGCVGVILAALTLRTTLVGITDQLYGNTFTYDQKILLDPVKVNSYYLNNLELNGVTQQIQESAIEMVLPSGEHKMEPITITTQDSPLIHMKDPDGVPISLPDNGILMTRKLCKTLGVKQGDSIQIKRTDKGYVSVPILEVAYMASNQGIYMTDVFWKSLGETFSPTALLIQWNGTPNQRFLESDVVVDSATRESQQLGLASSMQVINFAVVALIIMGASLAFVVLYNTSILNFVERIRDLATLRVLGFHHEEIWNLVLIENYFAVLLGVILGIPVGRFISWIIASSLDEGMDLMGNVILPDVLITGVTTLGFAWLINHVVAQKMKQIDMLEALKSVE</sequence>
<dbReference type="eggNOG" id="COG0577">
    <property type="taxonomic scope" value="Bacteria"/>
</dbReference>
<dbReference type="AlphaFoldDB" id="A8MG85"/>
<gene>
    <name evidence="8" type="ordered locus">Clos_1268</name>
</gene>
<dbReference type="HOGENOM" id="CLU_005531_2_1_9"/>
<evidence type="ECO:0000256" key="3">
    <source>
        <dbReference type="ARBA" id="ARBA00022692"/>
    </source>
</evidence>
<keyword evidence="2" id="KW-1003">Cell membrane</keyword>
<evidence type="ECO:0000313" key="9">
    <source>
        <dbReference type="Proteomes" id="UP000000269"/>
    </source>
</evidence>
<dbReference type="Proteomes" id="UP000000269">
    <property type="component" value="Chromosome"/>
</dbReference>
<evidence type="ECO:0000313" key="8">
    <source>
        <dbReference type="EMBL" id="ABW18813.1"/>
    </source>
</evidence>
<feature type="transmembrane region" description="Helical" evidence="6">
    <location>
        <begin position="737"/>
        <end position="755"/>
    </location>
</feature>
<comment type="subcellular location">
    <subcellularLocation>
        <location evidence="1">Cell membrane</location>
        <topology evidence="1">Multi-pass membrane protein</topology>
    </subcellularLocation>
</comment>
<dbReference type="Pfam" id="PF02687">
    <property type="entry name" value="FtsX"/>
    <property type="match status" value="2"/>
</dbReference>
<dbReference type="PANTHER" id="PTHR30287:SF1">
    <property type="entry name" value="INNER MEMBRANE PROTEIN"/>
    <property type="match status" value="1"/>
</dbReference>
<evidence type="ECO:0000256" key="2">
    <source>
        <dbReference type="ARBA" id="ARBA00022475"/>
    </source>
</evidence>
<evidence type="ECO:0000259" key="7">
    <source>
        <dbReference type="Pfam" id="PF02687"/>
    </source>
</evidence>
<dbReference type="KEGG" id="aoe:Clos_1268"/>
<dbReference type="PANTHER" id="PTHR30287">
    <property type="entry name" value="MEMBRANE COMPONENT OF PREDICTED ABC SUPERFAMILY METABOLITE UPTAKE TRANSPORTER"/>
    <property type="match status" value="1"/>
</dbReference>
<feature type="transmembrane region" description="Helical" evidence="6">
    <location>
        <begin position="305"/>
        <end position="332"/>
    </location>
</feature>
<keyword evidence="9" id="KW-1185">Reference proteome</keyword>
<keyword evidence="5 6" id="KW-0472">Membrane</keyword>
<feature type="domain" description="ABC3 transporter permease C-terminal" evidence="7">
    <location>
        <begin position="646"/>
        <end position="750"/>
    </location>
</feature>
<dbReference type="EMBL" id="CP000853">
    <property type="protein sequence ID" value="ABW18813.1"/>
    <property type="molecule type" value="Genomic_DNA"/>
</dbReference>
<dbReference type="InterPro" id="IPR038766">
    <property type="entry name" value="Membrane_comp_ABC_pdt"/>
</dbReference>
<name>A8MG85_ALKOO</name>
<feature type="transmembrane region" description="Helical" evidence="6">
    <location>
        <begin position="21"/>
        <end position="45"/>
    </location>
</feature>
<feature type="transmembrane region" description="Helical" evidence="6">
    <location>
        <begin position="427"/>
        <end position="447"/>
    </location>
</feature>
<feature type="transmembrane region" description="Helical" evidence="6">
    <location>
        <begin position="262"/>
        <end position="284"/>
    </location>
</feature>
<keyword evidence="4 6" id="KW-1133">Transmembrane helix</keyword>
<feature type="transmembrane region" description="Helical" evidence="6">
    <location>
        <begin position="639"/>
        <end position="660"/>
    </location>
</feature>
<keyword evidence="3 6" id="KW-0812">Transmembrane</keyword>
<dbReference type="RefSeq" id="WP_012159125.1">
    <property type="nucleotide sequence ID" value="NC_009922.1"/>
</dbReference>
<protein>
    <recommendedName>
        <fullName evidence="7">ABC3 transporter permease C-terminal domain-containing protein</fullName>
    </recommendedName>
</protein>
<evidence type="ECO:0000256" key="5">
    <source>
        <dbReference type="ARBA" id="ARBA00023136"/>
    </source>
</evidence>
<evidence type="ECO:0000256" key="1">
    <source>
        <dbReference type="ARBA" id="ARBA00004651"/>
    </source>
</evidence>
<evidence type="ECO:0000256" key="4">
    <source>
        <dbReference type="ARBA" id="ARBA00022989"/>
    </source>
</evidence>
<evidence type="ECO:0000256" key="6">
    <source>
        <dbReference type="SAM" id="Phobius"/>
    </source>
</evidence>
<organism evidence="8 9">
    <name type="scientific">Alkaliphilus oremlandii (strain OhILAs)</name>
    <name type="common">Clostridium oremlandii (strain OhILAs)</name>
    <dbReference type="NCBI Taxonomy" id="350688"/>
    <lineage>
        <taxon>Bacteria</taxon>
        <taxon>Bacillati</taxon>
        <taxon>Bacillota</taxon>
        <taxon>Clostridia</taxon>
        <taxon>Peptostreptococcales</taxon>
        <taxon>Natronincolaceae</taxon>
        <taxon>Alkaliphilus</taxon>
    </lineage>
</organism>
<dbReference type="GO" id="GO:0005886">
    <property type="term" value="C:plasma membrane"/>
    <property type="evidence" value="ECO:0007669"/>
    <property type="project" value="UniProtKB-SubCell"/>
</dbReference>
<dbReference type="OrthoDB" id="5137249at2"/>
<feature type="domain" description="ABC3 transporter permease C-terminal" evidence="7">
    <location>
        <begin position="263"/>
        <end position="377"/>
    </location>
</feature>
<accession>A8MG85</accession>